<dbReference type="InterPro" id="IPR001179">
    <property type="entry name" value="PPIase_FKBP_dom"/>
</dbReference>
<dbReference type="PANTHER" id="PTHR46046">
    <property type="entry name" value="PEPTIDYLPROLYL ISOMERASE"/>
    <property type="match status" value="1"/>
</dbReference>
<keyword evidence="2" id="KW-0697">Rotamase</keyword>
<dbReference type="AlphaFoldDB" id="S8BWW2"/>
<evidence type="ECO:0000313" key="7">
    <source>
        <dbReference type="Proteomes" id="UP000015100"/>
    </source>
</evidence>
<dbReference type="eggNOG" id="KOG0549">
    <property type="taxonomic scope" value="Eukaryota"/>
</dbReference>
<dbReference type="OrthoDB" id="1902587at2759"/>
<evidence type="ECO:0000256" key="4">
    <source>
        <dbReference type="SAM" id="SignalP"/>
    </source>
</evidence>
<name>S8BWW2_DACHA</name>
<evidence type="ECO:0000256" key="2">
    <source>
        <dbReference type="PROSITE-ProRule" id="PRU00277"/>
    </source>
</evidence>
<dbReference type="Proteomes" id="UP000015100">
    <property type="component" value="Unassembled WGS sequence"/>
</dbReference>
<feature type="domain" description="PPIase FKBP-type" evidence="5">
    <location>
        <begin position="65"/>
        <end position="154"/>
    </location>
</feature>
<dbReference type="PROSITE" id="PS50059">
    <property type="entry name" value="FKBP_PPIASE"/>
    <property type="match status" value="1"/>
</dbReference>
<dbReference type="STRING" id="1284197.S8BWW2"/>
<protein>
    <recommendedName>
        <fullName evidence="2">peptidylprolyl isomerase</fullName>
        <ecNumber evidence="2">5.2.1.8</ecNumber>
    </recommendedName>
</protein>
<dbReference type="InterPro" id="IPR046357">
    <property type="entry name" value="PPIase_dom_sf"/>
</dbReference>
<comment type="caution">
    <text evidence="6">The sequence shown here is derived from an EMBL/GenBank/DDBJ whole genome shotgun (WGS) entry which is preliminary data.</text>
</comment>
<evidence type="ECO:0000259" key="5">
    <source>
        <dbReference type="PROSITE" id="PS50059"/>
    </source>
</evidence>
<keyword evidence="7" id="KW-1185">Reference proteome</keyword>
<dbReference type="SUPFAM" id="SSF54534">
    <property type="entry name" value="FKBP-like"/>
    <property type="match status" value="1"/>
</dbReference>
<comment type="catalytic activity">
    <reaction evidence="2">
        <text>[protein]-peptidylproline (omega=180) = [protein]-peptidylproline (omega=0)</text>
        <dbReference type="Rhea" id="RHEA:16237"/>
        <dbReference type="Rhea" id="RHEA-COMP:10747"/>
        <dbReference type="Rhea" id="RHEA-COMP:10748"/>
        <dbReference type="ChEBI" id="CHEBI:83833"/>
        <dbReference type="ChEBI" id="CHEBI:83834"/>
        <dbReference type="EC" id="5.2.1.8"/>
    </reaction>
</comment>
<dbReference type="EC" id="5.2.1.8" evidence="2"/>
<evidence type="ECO:0000256" key="1">
    <source>
        <dbReference type="ARBA" id="ARBA00022737"/>
    </source>
</evidence>
<evidence type="ECO:0000256" key="3">
    <source>
        <dbReference type="SAM" id="MobiDB-lite"/>
    </source>
</evidence>
<dbReference type="GO" id="GO:0003755">
    <property type="term" value="F:peptidyl-prolyl cis-trans isomerase activity"/>
    <property type="evidence" value="ECO:0007669"/>
    <property type="project" value="UniProtKB-KW"/>
</dbReference>
<sequence>MRFNTIAFATLVGLAAARNAVKKPGHADGQVPADAIRTDLDVDELKIEKLEEVPVADCKFKTGPGSVVITLYNGKLLNGKVIDMSWDNNDPHQFQIGTPLVIDGLQDGVGDMCVGEVRRITIPSRLGHGNKVSGGGLIPAGAAIEYTLKLIGLKPPMYANAEYIAYSQAQQAAQSTETSAAAEPSETAEHVRDEL</sequence>
<feature type="region of interest" description="Disordered" evidence="3">
    <location>
        <begin position="174"/>
        <end position="195"/>
    </location>
</feature>
<dbReference type="HOGENOM" id="CLU_1434124_0_0_1"/>
<organism evidence="6 7">
    <name type="scientific">Dactylellina haptotyla (strain CBS 200.50)</name>
    <name type="common">Nematode-trapping fungus</name>
    <name type="synonym">Monacrosporium haptotylum</name>
    <dbReference type="NCBI Taxonomy" id="1284197"/>
    <lineage>
        <taxon>Eukaryota</taxon>
        <taxon>Fungi</taxon>
        <taxon>Dikarya</taxon>
        <taxon>Ascomycota</taxon>
        <taxon>Pezizomycotina</taxon>
        <taxon>Orbiliomycetes</taxon>
        <taxon>Orbiliales</taxon>
        <taxon>Orbiliaceae</taxon>
        <taxon>Dactylellina</taxon>
    </lineage>
</organism>
<dbReference type="Gene3D" id="3.10.50.40">
    <property type="match status" value="1"/>
</dbReference>
<dbReference type="GO" id="GO:0005783">
    <property type="term" value="C:endoplasmic reticulum"/>
    <property type="evidence" value="ECO:0007669"/>
    <property type="project" value="TreeGrafter"/>
</dbReference>
<proteinExistence type="predicted"/>
<dbReference type="Pfam" id="PF00254">
    <property type="entry name" value="FKBP_C"/>
    <property type="match status" value="1"/>
</dbReference>
<gene>
    <name evidence="6" type="ORF">H072_2131</name>
</gene>
<evidence type="ECO:0000313" key="6">
    <source>
        <dbReference type="EMBL" id="EPS43948.1"/>
    </source>
</evidence>
<keyword evidence="2" id="KW-0413">Isomerase</keyword>
<reference evidence="6 7" key="1">
    <citation type="journal article" date="2013" name="PLoS Genet.">
        <title>Genomic mechanisms accounting for the adaptation to parasitism in nematode-trapping fungi.</title>
        <authorList>
            <person name="Meerupati T."/>
            <person name="Andersson K.M."/>
            <person name="Friman E."/>
            <person name="Kumar D."/>
            <person name="Tunlid A."/>
            <person name="Ahren D."/>
        </authorList>
    </citation>
    <scope>NUCLEOTIDE SEQUENCE [LARGE SCALE GENOMIC DNA]</scope>
    <source>
        <strain evidence="6 7">CBS 200.50</strain>
    </source>
</reference>
<dbReference type="PANTHER" id="PTHR46046:SF5">
    <property type="entry name" value="PEPTIDYLPROLYL ISOMERASE"/>
    <property type="match status" value="1"/>
</dbReference>
<dbReference type="OMA" id="NNDPHQF"/>
<dbReference type="EMBL" id="AQGS01000063">
    <property type="protein sequence ID" value="EPS43948.1"/>
    <property type="molecule type" value="Genomic_DNA"/>
</dbReference>
<keyword evidence="1" id="KW-0677">Repeat</keyword>
<dbReference type="InterPro" id="IPR051989">
    <property type="entry name" value="FKBP-like_isomerase"/>
</dbReference>
<keyword evidence="4" id="KW-0732">Signal</keyword>
<accession>S8BWW2</accession>
<feature type="compositionally biased region" description="Low complexity" evidence="3">
    <location>
        <begin position="174"/>
        <end position="185"/>
    </location>
</feature>
<feature type="signal peptide" evidence="4">
    <location>
        <begin position="1"/>
        <end position="17"/>
    </location>
</feature>
<reference evidence="7" key="2">
    <citation type="submission" date="2013-04" db="EMBL/GenBank/DDBJ databases">
        <title>Genomic mechanisms accounting for the adaptation to parasitism in nematode-trapping fungi.</title>
        <authorList>
            <person name="Ahren D.G."/>
        </authorList>
    </citation>
    <scope>NUCLEOTIDE SEQUENCE [LARGE SCALE GENOMIC DNA]</scope>
    <source>
        <strain evidence="7">CBS 200.50</strain>
    </source>
</reference>
<feature type="chain" id="PRO_5004561657" description="peptidylprolyl isomerase" evidence="4">
    <location>
        <begin position="18"/>
        <end position="195"/>
    </location>
</feature>